<reference evidence="3" key="1">
    <citation type="journal article" date="2005" name="Nature">
        <title>The map-based sequence of the rice genome.</title>
        <authorList>
            <consortium name="International rice genome sequencing project (IRGSP)"/>
            <person name="Matsumoto T."/>
            <person name="Wu J."/>
            <person name="Kanamori H."/>
            <person name="Katayose Y."/>
            <person name="Fujisawa M."/>
            <person name="Namiki N."/>
            <person name="Mizuno H."/>
            <person name="Yamamoto K."/>
            <person name="Antonio B.A."/>
            <person name="Baba T."/>
            <person name="Sakata K."/>
            <person name="Nagamura Y."/>
            <person name="Aoki H."/>
            <person name="Arikawa K."/>
            <person name="Arita K."/>
            <person name="Bito T."/>
            <person name="Chiden Y."/>
            <person name="Fujitsuka N."/>
            <person name="Fukunaka R."/>
            <person name="Hamada M."/>
            <person name="Harada C."/>
            <person name="Hayashi A."/>
            <person name="Hijishita S."/>
            <person name="Honda M."/>
            <person name="Hosokawa S."/>
            <person name="Ichikawa Y."/>
            <person name="Idonuma A."/>
            <person name="Iijima M."/>
            <person name="Ikeda M."/>
            <person name="Ikeno M."/>
            <person name="Ito K."/>
            <person name="Ito S."/>
            <person name="Ito T."/>
            <person name="Ito Y."/>
            <person name="Ito Y."/>
            <person name="Iwabuchi A."/>
            <person name="Kamiya K."/>
            <person name="Karasawa W."/>
            <person name="Kurita K."/>
            <person name="Katagiri S."/>
            <person name="Kikuta A."/>
            <person name="Kobayashi H."/>
            <person name="Kobayashi N."/>
            <person name="Machita K."/>
            <person name="Maehara T."/>
            <person name="Masukawa M."/>
            <person name="Mizubayashi T."/>
            <person name="Mukai Y."/>
            <person name="Nagasaki H."/>
            <person name="Nagata Y."/>
            <person name="Naito S."/>
            <person name="Nakashima M."/>
            <person name="Nakama Y."/>
            <person name="Nakamichi Y."/>
            <person name="Nakamura M."/>
            <person name="Meguro A."/>
            <person name="Negishi M."/>
            <person name="Ohta I."/>
            <person name="Ohta T."/>
            <person name="Okamoto M."/>
            <person name="Ono N."/>
            <person name="Saji S."/>
            <person name="Sakaguchi M."/>
            <person name="Sakai K."/>
            <person name="Shibata M."/>
            <person name="Shimokawa T."/>
            <person name="Song J."/>
            <person name="Takazaki Y."/>
            <person name="Terasawa K."/>
            <person name="Tsugane M."/>
            <person name="Tsuji K."/>
            <person name="Ueda S."/>
            <person name="Waki K."/>
            <person name="Yamagata H."/>
            <person name="Yamamoto M."/>
            <person name="Yamamoto S."/>
            <person name="Yamane H."/>
            <person name="Yoshiki S."/>
            <person name="Yoshihara R."/>
            <person name="Yukawa K."/>
            <person name="Zhong H."/>
            <person name="Yano M."/>
            <person name="Yuan Q."/>
            <person name="Ouyang S."/>
            <person name="Liu J."/>
            <person name="Jones K.M."/>
            <person name="Gansberger K."/>
            <person name="Moffat K."/>
            <person name="Hill J."/>
            <person name="Bera J."/>
            <person name="Fadrosh D."/>
            <person name="Jin S."/>
            <person name="Johri S."/>
            <person name="Kim M."/>
            <person name="Overton L."/>
            <person name="Reardon M."/>
            <person name="Tsitrin T."/>
            <person name="Vuong H."/>
            <person name="Weaver B."/>
            <person name="Ciecko A."/>
            <person name="Tallon L."/>
            <person name="Jackson J."/>
            <person name="Pai G."/>
            <person name="Aken S.V."/>
            <person name="Utterback T."/>
            <person name="Reidmuller S."/>
            <person name="Feldblyum T."/>
            <person name="Hsiao J."/>
            <person name="Zismann V."/>
            <person name="Iobst S."/>
            <person name="de Vazeille A.R."/>
            <person name="Buell C.R."/>
            <person name="Ying K."/>
            <person name="Li Y."/>
            <person name="Lu T."/>
            <person name="Huang Y."/>
            <person name="Zhao Q."/>
            <person name="Feng Q."/>
            <person name="Zhang L."/>
            <person name="Zhu J."/>
            <person name="Weng Q."/>
            <person name="Mu J."/>
            <person name="Lu Y."/>
            <person name="Fan D."/>
            <person name="Liu Y."/>
            <person name="Guan J."/>
            <person name="Zhang Y."/>
            <person name="Yu S."/>
            <person name="Liu X."/>
            <person name="Zhang Y."/>
            <person name="Hong G."/>
            <person name="Han B."/>
            <person name="Choisne N."/>
            <person name="Demange N."/>
            <person name="Orjeda G."/>
            <person name="Samain S."/>
            <person name="Cattolico L."/>
            <person name="Pelletier E."/>
            <person name="Couloux A."/>
            <person name="Segurens B."/>
            <person name="Wincker P."/>
            <person name="D'Hont A."/>
            <person name="Scarpelli C."/>
            <person name="Weissenbach J."/>
            <person name="Salanoubat M."/>
            <person name="Quetier F."/>
            <person name="Yu Y."/>
            <person name="Kim H.R."/>
            <person name="Rambo T."/>
            <person name="Currie J."/>
            <person name="Collura K."/>
            <person name="Luo M."/>
            <person name="Yang T."/>
            <person name="Ammiraju J.S.S."/>
            <person name="Engler F."/>
            <person name="Soderlund C."/>
            <person name="Wing R.A."/>
            <person name="Palmer L.E."/>
            <person name="de la Bastide M."/>
            <person name="Spiegel L."/>
            <person name="Nascimento L."/>
            <person name="Zutavern T."/>
            <person name="O'Shaughnessy A."/>
            <person name="Dike S."/>
            <person name="Dedhia N."/>
            <person name="Preston R."/>
            <person name="Balija V."/>
            <person name="McCombie W.R."/>
            <person name="Chow T."/>
            <person name="Chen H."/>
            <person name="Chung M."/>
            <person name="Chen C."/>
            <person name="Shaw J."/>
            <person name="Wu H."/>
            <person name="Hsiao K."/>
            <person name="Chao Y."/>
            <person name="Chu M."/>
            <person name="Cheng C."/>
            <person name="Hour A."/>
            <person name="Lee P."/>
            <person name="Lin S."/>
            <person name="Lin Y."/>
            <person name="Liou J."/>
            <person name="Liu S."/>
            <person name="Hsing Y."/>
            <person name="Raghuvanshi S."/>
            <person name="Mohanty A."/>
            <person name="Bharti A.K."/>
            <person name="Gaur A."/>
            <person name="Gupta V."/>
            <person name="Kumar D."/>
            <person name="Ravi V."/>
            <person name="Vij S."/>
            <person name="Kapur A."/>
            <person name="Khurana P."/>
            <person name="Khurana P."/>
            <person name="Khurana J.P."/>
            <person name="Tyagi A.K."/>
            <person name="Gaikwad K."/>
            <person name="Singh A."/>
            <person name="Dalal V."/>
            <person name="Srivastava S."/>
            <person name="Dixit A."/>
            <person name="Pal A.K."/>
            <person name="Ghazi I.A."/>
            <person name="Yadav M."/>
            <person name="Pandit A."/>
            <person name="Bhargava A."/>
            <person name="Sureshbabu K."/>
            <person name="Batra K."/>
            <person name="Sharma T.R."/>
            <person name="Mohapatra T."/>
            <person name="Singh N.K."/>
            <person name="Messing J."/>
            <person name="Nelson A.B."/>
            <person name="Fuks G."/>
            <person name="Kavchok S."/>
            <person name="Keizer G."/>
            <person name="Linton E."/>
            <person name="Llaca V."/>
            <person name="Song R."/>
            <person name="Tanyolac B."/>
            <person name="Young S."/>
            <person name="Ho-Il K."/>
            <person name="Hahn J.H."/>
            <person name="Sangsakoo G."/>
            <person name="Vanavichit A."/>
            <person name="de Mattos Luiz.A.T."/>
            <person name="Zimmer P.D."/>
            <person name="Malone G."/>
            <person name="Dellagostin O."/>
            <person name="de Oliveira A.C."/>
            <person name="Bevan M."/>
            <person name="Bancroft I."/>
            <person name="Minx P."/>
            <person name="Cordum H."/>
            <person name="Wilson R."/>
            <person name="Cheng Z."/>
            <person name="Jin W."/>
            <person name="Jiang J."/>
            <person name="Leong S.A."/>
            <person name="Iwama H."/>
            <person name="Gojobori T."/>
            <person name="Itoh T."/>
            <person name="Niimura Y."/>
            <person name="Fujii Y."/>
            <person name="Habara T."/>
            <person name="Sakai H."/>
            <person name="Sato Y."/>
            <person name="Wilson G."/>
            <person name="Kumar K."/>
            <person name="McCouch S."/>
            <person name="Juretic N."/>
            <person name="Hoen D."/>
            <person name="Wright S."/>
            <person name="Bruskiewich R."/>
            <person name="Bureau T."/>
            <person name="Miyao A."/>
            <person name="Hirochika H."/>
            <person name="Nishikawa T."/>
            <person name="Kadowaki K."/>
            <person name="Sugiura M."/>
            <person name="Burr B."/>
            <person name="Sasaki T."/>
        </authorList>
    </citation>
    <scope>NUCLEOTIDE SEQUENCE [LARGE SCALE GENOMIC DNA]</scope>
    <source>
        <strain evidence="3">cv. Nipponbare</strain>
    </source>
</reference>
<proteinExistence type="predicted"/>
<dbReference type="InterPro" id="IPR000477">
    <property type="entry name" value="RT_dom"/>
</dbReference>
<sequence>MNWEGMYKRKKQEIMGKIEDIDKKCEAYGMTILERKERGDLEEELKKVVREDRLKWMQRCKEKNLLEGDDNTKYYHAKANGRKRKNMIYSLDQEDGEIKGQSDLMKYITNFYKQLFGPPPENDFTLNLEGIAMLSEAEKERLIRPIEMEELKKVVFGMENNKAPGPDGFPVEFYKHFWYLIKDDLMELIIDFMKRKIGVERLNYGVITLIPKCKEAGILFKIDFEKVYDNIKWSFVYKMMKAKGFPDIWCDWILKVVKGGKVAIRVNYQIGHYFTTHKGLRQGDPLSPLLFNIAADALTLLIKRAEQQGLIKGLGMDVMREGVDILQYADDTICLIQDSLEYAKNLKFIMCIFEQLTGLKVNFHKSEVFCLGEAAERQDSYSQMFTCQIGRLPMKYLGVPIDQLEKKLIFVEGDFCGKKIKVLGNII</sequence>
<name>Q947Z1_ORYSJ</name>
<dbReference type="SUPFAM" id="SSF56672">
    <property type="entry name" value="DNA/RNA polymerases"/>
    <property type="match status" value="1"/>
</dbReference>
<gene>
    <name evidence="2" type="primary">OSJNBa0067N01.5</name>
</gene>
<accession>Q947Z1</accession>
<evidence type="ECO:0000313" key="3">
    <source>
        <dbReference type="Proteomes" id="UP000000763"/>
    </source>
</evidence>
<dbReference type="PANTHER" id="PTHR31635:SF196">
    <property type="entry name" value="REVERSE TRANSCRIPTASE DOMAIN-CONTAINING PROTEIN-RELATED"/>
    <property type="match status" value="1"/>
</dbReference>
<dbReference type="InterPro" id="IPR043502">
    <property type="entry name" value="DNA/RNA_pol_sf"/>
</dbReference>
<dbReference type="EMBL" id="AC090485">
    <property type="protein sequence ID" value="AAK98726.1"/>
    <property type="molecule type" value="Genomic_DNA"/>
</dbReference>
<evidence type="ECO:0000313" key="2">
    <source>
        <dbReference type="EMBL" id="AAK98726.1"/>
    </source>
</evidence>
<dbReference type="AlphaFoldDB" id="Q947Z1"/>
<protein>
    <submittedName>
        <fullName evidence="2">Retroelement</fullName>
    </submittedName>
</protein>
<dbReference type="Proteomes" id="UP000000763">
    <property type="component" value="Chromosome 3"/>
</dbReference>
<evidence type="ECO:0000259" key="1">
    <source>
        <dbReference type="PROSITE" id="PS50878"/>
    </source>
</evidence>
<dbReference type="PANTHER" id="PTHR31635">
    <property type="entry name" value="REVERSE TRANSCRIPTASE DOMAIN-CONTAINING PROTEIN-RELATED"/>
    <property type="match status" value="1"/>
</dbReference>
<reference evidence="3" key="2">
    <citation type="journal article" date="2008" name="Nucleic Acids Res.">
        <title>The rice annotation project database (RAP-DB): 2008 update.</title>
        <authorList>
            <consortium name="The rice annotation project (RAP)"/>
        </authorList>
    </citation>
    <scope>GENOME REANNOTATION</scope>
    <source>
        <strain evidence="3">cv. Nipponbare</strain>
    </source>
</reference>
<dbReference type="PROSITE" id="PS50878">
    <property type="entry name" value="RT_POL"/>
    <property type="match status" value="1"/>
</dbReference>
<feature type="domain" description="Reverse transcriptase" evidence="1">
    <location>
        <begin position="1"/>
        <end position="401"/>
    </location>
</feature>
<dbReference type="Pfam" id="PF00078">
    <property type="entry name" value="RVT_1"/>
    <property type="match status" value="1"/>
</dbReference>
<organism evidence="2 3">
    <name type="scientific">Oryza sativa subsp. japonica</name>
    <name type="common">Rice</name>
    <dbReference type="NCBI Taxonomy" id="39947"/>
    <lineage>
        <taxon>Eukaryota</taxon>
        <taxon>Viridiplantae</taxon>
        <taxon>Streptophyta</taxon>
        <taxon>Embryophyta</taxon>
        <taxon>Tracheophyta</taxon>
        <taxon>Spermatophyta</taxon>
        <taxon>Magnoliopsida</taxon>
        <taxon>Liliopsida</taxon>
        <taxon>Poales</taxon>
        <taxon>Poaceae</taxon>
        <taxon>BOP clade</taxon>
        <taxon>Oryzoideae</taxon>
        <taxon>Oryzeae</taxon>
        <taxon>Oryzinae</taxon>
        <taxon>Oryza</taxon>
        <taxon>Oryza sativa</taxon>
    </lineage>
</organism>